<reference evidence="9" key="1">
    <citation type="submission" date="2020-10" db="EMBL/GenBank/DDBJ databases">
        <title>Taxonomic study of unclassified bacteria belonging to the class Ktedonobacteria.</title>
        <authorList>
            <person name="Yabe S."/>
            <person name="Wang C.M."/>
            <person name="Zheng Y."/>
            <person name="Sakai Y."/>
            <person name="Cavaletti L."/>
            <person name="Monciardini P."/>
            <person name="Donadio S."/>
        </authorList>
    </citation>
    <scope>NUCLEOTIDE SEQUENCE</scope>
    <source>
        <strain evidence="9">ID150040</strain>
    </source>
</reference>
<dbReference type="SUPFAM" id="SSF55781">
    <property type="entry name" value="GAF domain-like"/>
    <property type="match status" value="2"/>
</dbReference>
<dbReference type="InterPro" id="IPR036097">
    <property type="entry name" value="HisK_dim/P_sf"/>
</dbReference>
<keyword evidence="10" id="KW-1185">Reference proteome</keyword>
<evidence type="ECO:0000256" key="4">
    <source>
        <dbReference type="ARBA" id="ARBA00022679"/>
    </source>
</evidence>
<dbReference type="SUPFAM" id="SSF47384">
    <property type="entry name" value="Homodimeric domain of signal transducing histidine kinase"/>
    <property type="match status" value="1"/>
</dbReference>
<dbReference type="SUPFAM" id="SSF55874">
    <property type="entry name" value="ATPase domain of HSP90 chaperone/DNA topoisomerase II/histidine kinase"/>
    <property type="match status" value="1"/>
</dbReference>
<dbReference type="SMART" id="SM00387">
    <property type="entry name" value="HATPase_c"/>
    <property type="match status" value="1"/>
</dbReference>
<evidence type="ECO:0000256" key="7">
    <source>
        <dbReference type="SAM" id="MobiDB-lite"/>
    </source>
</evidence>
<evidence type="ECO:0000256" key="6">
    <source>
        <dbReference type="ARBA" id="ARBA00023012"/>
    </source>
</evidence>
<dbReference type="PRINTS" id="PR00344">
    <property type="entry name" value="BCTRLSENSOR"/>
</dbReference>
<protein>
    <recommendedName>
        <fullName evidence="2">histidine kinase</fullName>
        <ecNumber evidence="2">2.7.13.3</ecNumber>
    </recommendedName>
</protein>
<comment type="caution">
    <text evidence="9">The sequence shown here is derived from an EMBL/GenBank/DDBJ whole genome shotgun (WGS) entry which is preliminary data.</text>
</comment>
<keyword evidence="5" id="KW-0418">Kinase</keyword>
<evidence type="ECO:0000256" key="1">
    <source>
        <dbReference type="ARBA" id="ARBA00000085"/>
    </source>
</evidence>
<evidence type="ECO:0000256" key="2">
    <source>
        <dbReference type="ARBA" id="ARBA00012438"/>
    </source>
</evidence>
<evidence type="ECO:0000256" key="3">
    <source>
        <dbReference type="ARBA" id="ARBA00022553"/>
    </source>
</evidence>
<dbReference type="InterPro" id="IPR036890">
    <property type="entry name" value="HATPase_C_sf"/>
</dbReference>
<dbReference type="InterPro" id="IPR005467">
    <property type="entry name" value="His_kinase_dom"/>
</dbReference>
<dbReference type="Gene3D" id="1.10.287.130">
    <property type="match status" value="1"/>
</dbReference>
<evidence type="ECO:0000256" key="5">
    <source>
        <dbReference type="ARBA" id="ARBA00022777"/>
    </source>
</evidence>
<evidence type="ECO:0000259" key="8">
    <source>
        <dbReference type="PROSITE" id="PS50109"/>
    </source>
</evidence>
<feature type="region of interest" description="Disordered" evidence="7">
    <location>
        <begin position="91"/>
        <end position="110"/>
    </location>
</feature>
<dbReference type="Gene3D" id="3.30.450.40">
    <property type="match status" value="3"/>
</dbReference>
<dbReference type="Pfam" id="PF02518">
    <property type="entry name" value="HATPase_c"/>
    <property type="match status" value="1"/>
</dbReference>
<dbReference type="InterPro" id="IPR004358">
    <property type="entry name" value="Sig_transdc_His_kin-like_C"/>
</dbReference>
<dbReference type="SMART" id="SM00065">
    <property type="entry name" value="GAF"/>
    <property type="match status" value="3"/>
</dbReference>
<name>A0A8J3N2F5_9CHLR</name>
<keyword evidence="6" id="KW-0902">Two-component regulatory system</keyword>
<dbReference type="PANTHER" id="PTHR43711">
    <property type="entry name" value="TWO-COMPONENT HISTIDINE KINASE"/>
    <property type="match status" value="1"/>
</dbReference>
<dbReference type="InterPro" id="IPR029016">
    <property type="entry name" value="GAF-like_dom_sf"/>
</dbReference>
<dbReference type="PANTHER" id="PTHR43711:SF31">
    <property type="entry name" value="HISTIDINE KINASE"/>
    <property type="match status" value="1"/>
</dbReference>
<dbReference type="InterPro" id="IPR003594">
    <property type="entry name" value="HATPase_dom"/>
</dbReference>
<dbReference type="InterPro" id="IPR050736">
    <property type="entry name" value="Sensor_HK_Regulatory"/>
</dbReference>
<gene>
    <name evidence="9" type="ORF">KSF_035060</name>
</gene>
<dbReference type="Proteomes" id="UP000597444">
    <property type="component" value="Unassembled WGS sequence"/>
</dbReference>
<dbReference type="GO" id="GO:0000155">
    <property type="term" value="F:phosphorelay sensor kinase activity"/>
    <property type="evidence" value="ECO:0007669"/>
    <property type="project" value="InterPro"/>
</dbReference>
<organism evidence="9 10">
    <name type="scientific">Reticulibacter mediterranei</name>
    <dbReference type="NCBI Taxonomy" id="2778369"/>
    <lineage>
        <taxon>Bacteria</taxon>
        <taxon>Bacillati</taxon>
        <taxon>Chloroflexota</taxon>
        <taxon>Ktedonobacteria</taxon>
        <taxon>Ktedonobacterales</taxon>
        <taxon>Reticulibacteraceae</taxon>
        <taxon>Reticulibacter</taxon>
    </lineage>
</organism>
<evidence type="ECO:0000313" key="9">
    <source>
        <dbReference type="EMBL" id="GHO93458.1"/>
    </source>
</evidence>
<proteinExistence type="predicted"/>
<keyword evidence="3" id="KW-0597">Phosphoprotein</keyword>
<dbReference type="SMART" id="SM00388">
    <property type="entry name" value="HisKA"/>
    <property type="match status" value="1"/>
</dbReference>
<dbReference type="RefSeq" id="WP_220204240.1">
    <property type="nucleotide sequence ID" value="NZ_BNJK01000001.1"/>
</dbReference>
<feature type="domain" description="Histidine kinase" evidence="8">
    <location>
        <begin position="653"/>
        <end position="895"/>
    </location>
</feature>
<keyword evidence="4" id="KW-0808">Transferase</keyword>
<dbReference type="PROSITE" id="PS50109">
    <property type="entry name" value="HIS_KIN"/>
    <property type="match status" value="1"/>
</dbReference>
<dbReference type="InterPro" id="IPR003018">
    <property type="entry name" value="GAF"/>
</dbReference>
<sequence length="911" mass="101666">MSSTSTWSGPESYADDGYPASLLKYLLQQMMVQFAAQGACLALLDESVGQMRVQAHVRQRDLHASIASHTPLTPPGTGPGSMRRRMTVHLEHDGAASPTRRQRSAPPSLDDLEDVVPQLCSLFAVDSTYPKGQDIIGFAWQKNDAFIINSHEEYLEIFHKGQADAIQTDITPSSYLIIPIEEPILLAEVHGQGQPSSLLGVMVLYQMTSGIGAGFQPRQRQEALQAVERVALYLQNDRLQRSQHRTWEYLQLLQEISTAFPTTVSLADLVEKMHRFIKQVVNASSILLTLYDRDTERIYDIFAVSQDEQMLGLADQPTVSTKEERPVWWQVTQQEKHTLQFSPSHDEQEAEQYHELLVGAWGDQRQAEAFLLLPMKMFNRSVGSLRLSSQRVRAYGPEEVEVLETMVQIVTVGIENVKLYERDRQLLHEAKQREAQLAGINSALQSVSAVLNVGELLTSFVESVAELVHVDLCVFFQLTQNKEELVAQAMYGLSSATLQDDGSNLPAIAPPRNKAEHDELIRMIRLPFKDTFLEQMVNEGGFFYLEANQLDDLAQKCDEGGAIFLRETILQPSIPGRQMLVIPMTYQTELVGLLGVPTPKGVRFFRPKEVGTLLAICAQTTSAIRNANLFGERELAYAQLERMDKLKDEFIVTASHELRTPLSAIIGYTSLLRRQSARISPPQILRFATRIGSAAQQLLDLVSNMTVAAQMGAVDKKLELTIAPVQVLSAAEIAASMLSMSAEQKIINSVDPALWVSGDALYFRQVISNLLENASKYSPPESQITLSAEATKLIDIQNLLPEDQIDHAAMVEQENMPIALIRVQDQGEGILPEDESKIFEKFVRAPRSLTTPVRGSGLGLYICRRYVEAMGGRLWLEKSIPNKGSTFTFYLPRVESPIETGEYESGEHKKS</sequence>
<comment type="catalytic activity">
    <reaction evidence="1">
        <text>ATP + protein L-histidine = ADP + protein N-phospho-L-histidine.</text>
        <dbReference type="EC" id="2.7.13.3"/>
    </reaction>
</comment>
<dbReference type="Pfam" id="PF00512">
    <property type="entry name" value="HisKA"/>
    <property type="match status" value="1"/>
</dbReference>
<dbReference type="CDD" id="cd00082">
    <property type="entry name" value="HisKA"/>
    <property type="match status" value="1"/>
</dbReference>
<evidence type="ECO:0000313" key="10">
    <source>
        <dbReference type="Proteomes" id="UP000597444"/>
    </source>
</evidence>
<dbReference type="Gene3D" id="3.30.565.10">
    <property type="entry name" value="Histidine kinase-like ATPase, C-terminal domain"/>
    <property type="match status" value="1"/>
</dbReference>
<dbReference type="EMBL" id="BNJK01000001">
    <property type="protein sequence ID" value="GHO93458.1"/>
    <property type="molecule type" value="Genomic_DNA"/>
</dbReference>
<dbReference type="EC" id="2.7.13.3" evidence="2"/>
<dbReference type="AlphaFoldDB" id="A0A8J3N2F5"/>
<dbReference type="InterPro" id="IPR003661">
    <property type="entry name" value="HisK_dim/P_dom"/>
</dbReference>
<accession>A0A8J3N2F5</accession>